<evidence type="ECO:0000313" key="2">
    <source>
        <dbReference type="Proteomes" id="UP000886501"/>
    </source>
</evidence>
<name>A0ACB6ZEB7_THEGA</name>
<organism evidence="1 2">
    <name type="scientific">Thelephora ganbajun</name>
    <name type="common">Ganba fungus</name>
    <dbReference type="NCBI Taxonomy" id="370292"/>
    <lineage>
        <taxon>Eukaryota</taxon>
        <taxon>Fungi</taxon>
        <taxon>Dikarya</taxon>
        <taxon>Basidiomycota</taxon>
        <taxon>Agaricomycotina</taxon>
        <taxon>Agaricomycetes</taxon>
        <taxon>Thelephorales</taxon>
        <taxon>Thelephoraceae</taxon>
        <taxon>Thelephora</taxon>
    </lineage>
</organism>
<keyword evidence="2" id="KW-1185">Reference proteome</keyword>
<comment type="caution">
    <text evidence="1">The sequence shown here is derived from an EMBL/GenBank/DDBJ whole genome shotgun (WGS) entry which is preliminary data.</text>
</comment>
<sequence length="75" mass="8435">MEVIAQATKTMDILKKSYPDDGHATTHLKWARDAISERRMPASTSKEEKNRLVQTPSLDESERQFFGARSGPSTV</sequence>
<accession>A0ACB6ZEB7</accession>
<protein>
    <submittedName>
        <fullName evidence="1">Uncharacterized protein</fullName>
    </submittedName>
</protein>
<dbReference type="EMBL" id="MU118028">
    <property type="protein sequence ID" value="KAF9647678.1"/>
    <property type="molecule type" value="Genomic_DNA"/>
</dbReference>
<reference evidence="1" key="1">
    <citation type="submission" date="2019-10" db="EMBL/GenBank/DDBJ databases">
        <authorList>
            <consortium name="DOE Joint Genome Institute"/>
            <person name="Kuo A."/>
            <person name="Miyauchi S."/>
            <person name="Kiss E."/>
            <person name="Drula E."/>
            <person name="Kohler A."/>
            <person name="Sanchez-Garcia M."/>
            <person name="Andreopoulos B."/>
            <person name="Barry K.W."/>
            <person name="Bonito G."/>
            <person name="Buee M."/>
            <person name="Carver A."/>
            <person name="Chen C."/>
            <person name="Cichocki N."/>
            <person name="Clum A."/>
            <person name="Culley D."/>
            <person name="Crous P.W."/>
            <person name="Fauchery L."/>
            <person name="Girlanda M."/>
            <person name="Hayes R."/>
            <person name="Keri Z."/>
            <person name="Labutti K."/>
            <person name="Lipzen A."/>
            <person name="Lombard V."/>
            <person name="Magnuson J."/>
            <person name="Maillard F."/>
            <person name="Morin E."/>
            <person name="Murat C."/>
            <person name="Nolan M."/>
            <person name="Ohm R."/>
            <person name="Pangilinan J."/>
            <person name="Pereira M."/>
            <person name="Perotto S."/>
            <person name="Peter M."/>
            <person name="Riley R."/>
            <person name="Sitrit Y."/>
            <person name="Stielow B."/>
            <person name="Szollosi G."/>
            <person name="Zifcakova L."/>
            <person name="Stursova M."/>
            <person name="Spatafora J.W."/>
            <person name="Tedersoo L."/>
            <person name="Vaario L.-M."/>
            <person name="Yamada A."/>
            <person name="Yan M."/>
            <person name="Wang P."/>
            <person name="Xu J."/>
            <person name="Bruns T."/>
            <person name="Baldrian P."/>
            <person name="Vilgalys R."/>
            <person name="Henrissat B."/>
            <person name="Grigoriev I.V."/>
            <person name="Hibbett D."/>
            <person name="Nagy L.G."/>
            <person name="Martin F.M."/>
        </authorList>
    </citation>
    <scope>NUCLEOTIDE SEQUENCE</scope>
    <source>
        <strain evidence="1">P2</strain>
    </source>
</reference>
<proteinExistence type="predicted"/>
<evidence type="ECO:0000313" key="1">
    <source>
        <dbReference type="EMBL" id="KAF9647678.1"/>
    </source>
</evidence>
<gene>
    <name evidence="1" type="ORF">BDM02DRAFT_3116648</name>
</gene>
<reference evidence="1" key="2">
    <citation type="journal article" date="2020" name="Nat. Commun.">
        <title>Large-scale genome sequencing of mycorrhizal fungi provides insights into the early evolution of symbiotic traits.</title>
        <authorList>
            <person name="Miyauchi S."/>
            <person name="Kiss E."/>
            <person name="Kuo A."/>
            <person name="Drula E."/>
            <person name="Kohler A."/>
            <person name="Sanchez-Garcia M."/>
            <person name="Morin E."/>
            <person name="Andreopoulos B."/>
            <person name="Barry K.W."/>
            <person name="Bonito G."/>
            <person name="Buee M."/>
            <person name="Carver A."/>
            <person name="Chen C."/>
            <person name="Cichocki N."/>
            <person name="Clum A."/>
            <person name="Culley D."/>
            <person name="Crous P.W."/>
            <person name="Fauchery L."/>
            <person name="Girlanda M."/>
            <person name="Hayes R.D."/>
            <person name="Keri Z."/>
            <person name="LaButti K."/>
            <person name="Lipzen A."/>
            <person name="Lombard V."/>
            <person name="Magnuson J."/>
            <person name="Maillard F."/>
            <person name="Murat C."/>
            <person name="Nolan M."/>
            <person name="Ohm R.A."/>
            <person name="Pangilinan J."/>
            <person name="Pereira M.F."/>
            <person name="Perotto S."/>
            <person name="Peter M."/>
            <person name="Pfister S."/>
            <person name="Riley R."/>
            <person name="Sitrit Y."/>
            <person name="Stielow J.B."/>
            <person name="Szollosi G."/>
            <person name="Zifcakova L."/>
            <person name="Stursova M."/>
            <person name="Spatafora J.W."/>
            <person name="Tedersoo L."/>
            <person name="Vaario L.M."/>
            <person name="Yamada A."/>
            <person name="Yan M."/>
            <person name="Wang P."/>
            <person name="Xu J."/>
            <person name="Bruns T."/>
            <person name="Baldrian P."/>
            <person name="Vilgalys R."/>
            <person name="Dunand C."/>
            <person name="Henrissat B."/>
            <person name="Grigoriev I.V."/>
            <person name="Hibbett D."/>
            <person name="Nagy L.G."/>
            <person name="Martin F.M."/>
        </authorList>
    </citation>
    <scope>NUCLEOTIDE SEQUENCE</scope>
    <source>
        <strain evidence="1">P2</strain>
    </source>
</reference>
<dbReference type="Proteomes" id="UP000886501">
    <property type="component" value="Unassembled WGS sequence"/>
</dbReference>